<dbReference type="RefSeq" id="WP_103874826.1">
    <property type="nucleotide sequence ID" value="NZ_FNUY01000011.1"/>
</dbReference>
<feature type="transmembrane region" description="Helical" evidence="9">
    <location>
        <begin position="12"/>
        <end position="36"/>
    </location>
</feature>
<keyword evidence="4 9" id="KW-0997">Cell inner membrane</keyword>
<dbReference type="EMBL" id="FNUY01000011">
    <property type="protein sequence ID" value="SEG74758.1"/>
    <property type="molecule type" value="Genomic_DNA"/>
</dbReference>
<evidence type="ECO:0000256" key="6">
    <source>
        <dbReference type="ARBA" id="ARBA00022989"/>
    </source>
</evidence>
<evidence type="ECO:0000256" key="4">
    <source>
        <dbReference type="ARBA" id="ARBA00022519"/>
    </source>
</evidence>
<evidence type="ECO:0000256" key="2">
    <source>
        <dbReference type="ARBA" id="ARBA00022448"/>
    </source>
</evidence>
<evidence type="ECO:0000259" key="10">
    <source>
        <dbReference type="Pfam" id="PF04290"/>
    </source>
</evidence>
<dbReference type="PANTHER" id="PTHR35011">
    <property type="entry name" value="2,3-DIKETO-L-GULONATE TRAP TRANSPORTER SMALL PERMEASE PROTEIN YIAM"/>
    <property type="match status" value="1"/>
</dbReference>
<evidence type="ECO:0000256" key="3">
    <source>
        <dbReference type="ARBA" id="ARBA00022475"/>
    </source>
</evidence>
<accession>A0A1H6CP89</accession>
<feature type="domain" description="Tripartite ATP-independent periplasmic transporters DctQ component" evidence="10">
    <location>
        <begin position="24"/>
        <end position="153"/>
    </location>
</feature>
<comment type="subunit">
    <text evidence="9">The complex comprises the extracytoplasmic solute receptor protein and the two transmembrane proteins.</text>
</comment>
<comment type="function">
    <text evidence="9">Part of the tripartite ATP-independent periplasmic (TRAP) transport system.</text>
</comment>
<dbReference type="AlphaFoldDB" id="A0A1H6CP89"/>
<reference evidence="11 12" key="1">
    <citation type="submission" date="2016-10" db="EMBL/GenBank/DDBJ databases">
        <authorList>
            <person name="de Groot N.N."/>
        </authorList>
    </citation>
    <scope>NUCLEOTIDE SEQUENCE [LARGE SCALE GENOMIC DNA]</scope>
    <source>
        <strain evidence="11 12">DSM 26656</strain>
    </source>
</reference>
<evidence type="ECO:0000256" key="5">
    <source>
        <dbReference type="ARBA" id="ARBA00022692"/>
    </source>
</evidence>
<evidence type="ECO:0000313" key="12">
    <source>
        <dbReference type="Proteomes" id="UP000236743"/>
    </source>
</evidence>
<gene>
    <name evidence="11" type="ORF">SAMN04488115_111132</name>
</gene>
<keyword evidence="6 9" id="KW-1133">Transmembrane helix</keyword>
<comment type="subcellular location">
    <subcellularLocation>
        <location evidence="1 9">Cell inner membrane</location>
        <topology evidence="1 9">Multi-pass membrane protein</topology>
    </subcellularLocation>
</comment>
<dbReference type="Proteomes" id="UP000236743">
    <property type="component" value="Unassembled WGS sequence"/>
</dbReference>
<comment type="similarity">
    <text evidence="8 9">Belongs to the TRAP transporter small permease family.</text>
</comment>
<dbReference type="GO" id="GO:0005886">
    <property type="term" value="C:plasma membrane"/>
    <property type="evidence" value="ECO:0007669"/>
    <property type="project" value="UniProtKB-SubCell"/>
</dbReference>
<evidence type="ECO:0000256" key="9">
    <source>
        <dbReference type="RuleBase" id="RU369079"/>
    </source>
</evidence>
<dbReference type="GO" id="GO:0015740">
    <property type="term" value="P:C4-dicarboxylate transport"/>
    <property type="evidence" value="ECO:0007669"/>
    <property type="project" value="TreeGrafter"/>
</dbReference>
<dbReference type="Pfam" id="PF04290">
    <property type="entry name" value="DctQ"/>
    <property type="match status" value="1"/>
</dbReference>
<evidence type="ECO:0000256" key="7">
    <source>
        <dbReference type="ARBA" id="ARBA00023136"/>
    </source>
</evidence>
<organism evidence="11 12">
    <name type="scientific">Bosea lathyri</name>
    <dbReference type="NCBI Taxonomy" id="1036778"/>
    <lineage>
        <taxon>Bacteria</taxon>
        <taxon>Pseudomonadati</taxon>
        <taxon>Pseudomonadota</taxon>
        <taxon>Alphaproteobacteria</taxon>
        <taxon>Hyphomicrobiales</taxon>
        <taxon>Boseaceae</taxon>
        <taxon>Bosea</taxon>
    </lineage>
</organism>
<feature type="transmembrane region" description="Helical" evidence="9">
    <location>
        <begin position="48"/>
        <end position="65"/>
    </location>
</feature>
<dbReference type="PANTHER" id="PTHR35011:SF2">
    <property type="entry name" value="2,3-DIKETO-L-GULONATE TRAP TRANSPORTER SMALL PERMEASE PROTEIN YIAM"/>
    <property type="match status" value="1"/>
</dbReference>
<keyword evidence="5 9" id="KW-0812">Transmembrane</keyword>
<keyword evidence="12" id="KW-1185">Reference proteome</keyword>
<feature type="transmembrane region" description="Helical" evidence="9">
    <location>
        <begin position="128"/>
        <end position="149"/>
    </location>
</feature>
<evidence type="ECO:0000256" key="8">
    <source>
        <dbReference type="ARBA" id="ARBA00038436"/>
    </source>
</evidence>
<sequence>MLATAERWILRGLEAILVILLAGMVVMVFGNVVLRYAFNSGIDLSEELSRYFFVWLTYIGAVVVMRENGHLGVDTLVGAIGPRGRLICMILSDAIILACCVMLLDGTWSQHEINATAVAPVTGLSMGYVYGVLYFAGIGVGLITLGRLIRALTGRLGPYELAEFAGDYSGNPSHNLKGHLE</sequence>
<dbReference type="GO" id="GO:0022857">
    <property type="term" value="F:transmembrane transporter activity"/>
    <property type="evidence" value="ECO:0007669"/>
    <property type="project" value="UniProtKB-UniRule"/>
</dbReference>
<evidence type="ECO:0000256" key="1">
    <source>
        <dbReference type="ARBA" id="ARBA00004429"/>
    </source>
</evidence>
<evidence type="ECO:0000313" key="11">
    <source>
        <dbReference type="EMBL" id="SEG74758.1"/>
    </source>
</evidence>
<proteinExistence type="inferred from homology"/>
<keyword evidence="7 9" id="KW-0472">Membrane</keyword>
<keyword evidence="2 9" id="KW-0813">Transport</keyword>
<dbReference type="InterPro" id="IPR007387">
    <property type="entry name" value="TRAP_DctQ"/>
</dbReference>
<dbReference type="OrthoDB" id="4964541at2"/>
<dbReference type="InterPro" id="IPR055348">
    <property type="entry name" value="DctQ"/>
</dbReference>
<keyword evidence="3" id="KW-1003">Cell membrane</keyword>
<protein>
    <recommendedName>
        <fullName evidence="9">TRAP transporter small permease protein</fullName>
    </recommendedName>
</protein>
<feature type="transmembrane region" description="Helical" evidence="9">
    <location>
        <begin position="86"/>
        <end position="108"/>
    </location>
</feature>
<name>A0A1H6CP89_9HYPH</name>